<dbReference type="EMBL" id="BSXW01000053">
    <property type="protein sequence ID" value="GMF10743.1"/>
    <property type="molecule type" value="Genomic_DNA"/>
</dbReference>
<protein>
    <submittedName>
        <fullName evidence="1">Unnamed protein product</fullName>
    </submittedName>
</protein>
<proteinExistence type="predicted"/>
<name>A0A9W6TCG3_9STRA</name>
<dbReference type="OrthoDB" id="121427at2759"/>
<evidence type="ECO:0000313" key="2">
    <source>
        <dbReference type="Proteomes" id="UP001165083"/>
    </source>
</evidence>
<evidence type="ECO:0000313" key="1">
    <source>
        <dbReference type="EMBL" id="GMF10743.1"/>
    </source>
</evidence>
<dbReference type="Proteomes" id="UP001165083">
    <property type="component" value="Unassembled WGS sequence"/>
</dbReference>
<keyword evidence="2" id="KW-1185">Reference proteome</keyword>
<dbReference type="AlphaFoldDB" id="A0A9W6TCG3"/>
<comment type="caution">
    <text evidence="1">The sequence shown here is derived from an EMBL/GenBank/DDBJ whole genome shotgun (WGS) entry which is preliminary data.</text>
</comment>
<organism evidence="1 2">
    <name type="scientific">Phytophthora lilii</name>
    <dbReference type="NCBI Taxonomy" id="2077276"/>
    <lineage>
        <taxon>Eukaryota</taxon>
        <taxon>Sar</taxon>
        <taxon>Stramenopiles</taxon>
        <taxon>Oomycota</taxon>
        <taxon>Peronosporomycetes</taxon>
        <taxon>Peronosporales</taxon>
        <taxon>Peronosporaceae</taxon>
        <taxon>Phytophthora</taxon>
    </lineage>
</organism>
<reference evidence="1" key="1">
    <citation type="submission" date="2023-04" db="EMBL/GenBank/DDBJ databases">
        <title>Phytophthora lilii NBRC 32176.</title>
        <authorList>
            <person name="Ichikawa N."/>
            <person name="Sato H."/>
            <person name="Tonouchi N."/>
        </authorList>
    </citation>
    <scope>NUCLEOTIDE SEQUENCE</scope>
    <source>
        <strain evidence="1">NBRC 32176</strain>
    </source>
</reference>
<accession>A0A9W6TCG3</accession>
<sequence length="150" mass="17023">MVVEYLRVFRYGLNTPDTATSLCLDEDFRQKRFLQATMTSDASSNGGFGIDAILRGWRFRSLHHDDMEVRLVRLEQSDEVTTTALVNGYTTVTKRMLLNSLPQLTDAKNEAKWSSAWKLIGQTLVVLTTVKLQWDDAQTNLSVCTTRLTC</sequence>
<gene>
    <name evidence="1" type="ORF">Plil01_000151800</name>
</gene>